<dbReference type="Pfam" id="PF09458">
    <property type="entry name" value="H_lectin"/>
    <property type="match status" value="1"/>
</dbReference>
<name>A0A8S1R457_9CILI</name>
<sequence length="417" mass="47784">MIFIIHLLFSAWCVIKYDQGLQTILYGNFNCHSSYQQTNTISFSGTFQNIPKVFLQLDLADWQQGNGEFQLKITNVSLTNFLVQIVCPSSIVYVRLQLKWYAIDDERVQVINAFNIVNPIQSTIYPHLNANVEKGIIFLTSLGQFGALEFVLSISSLTKTSVTIDISNPSAKLGNIRLIGYQIVLGTNEIFDILGLQTVTSSSYTSENFDLQNDKWFLTSIIGLNYPNNYFLQFRWLYTTTASTIQYTVNSWDTLVKHTHQRVWMSYVINTIYLPLELDTIRISQKQDLEAQNKPTIFAELPQSNEIFDQIGTFNVIVDKQISPVLINVIIKCSLGKQIKSQFNKCNSCPIQKKEIFTHFCNCNINSIFYFPRYISAIQAHQELKITVSVTKISINQITYNQMMTETNILDIELLNL</sequence>
<evidence type="ECO:0000259" key="2">
    <source>
        <dbReference type="Pfam" id="PF09458"/>
    </source>
</evidence>
<dbReference type="GO" id="GO:0007155">
    <property type="term" value="P:cell adhesion"/>
    <property type="evidence" value="ECO:0007669"/>
    <property type="project" value="InterPro"/>
</dbReference>
<evidence type="ECO:0000313" key="3">
    <source>
        <dbReference type="EMBL" id="CAD8121862.1"/>
    </source>
</evidence>
<keyword evidence="1" id="KW-0732">Signal</keyword>
<feature type="domain" description="H-type lectin" evidence="2">
    <location>
        <begin position="39"/>
        <end position="103"/>
    </location>
</feature>
<feature type="chain" id="PRO_5035875720" description="H-type lectin domain-containing protein" evidence="1">
    <location>
        <begin position="21"/>
        <end position="417"/>
    </location>
</feature>
<dbReference type="EMBL" id="CAJJDN010000135">
    <property type="protein sequence ID" value="CAD8121862.1"/>
    <property type="molecule type" value="Genomic_DNA"/>
</dbReference>
<evidence type="ECO:0000313" key="4">
    <source>
        <dbReference type="Proteomes" id="UP000692954"/>
    </source>
</evidence>
<feature type="signal peptide" evidence="1">
    <location>
        <begin position="1"/>
        <end position="20"/>
    </location>
</feature>
<dbReference type="InterPro" id="IPR019019">
    <property type="entry name" value="H-type_lectin_domain"/>
</dbReference>
<dbReference type="GO" id="GO:0030246">
    <property type="term" value="F:carbohydrate binding"/>
    <property type="evidence" value="ECO:0007669"/>
    <property type="project" value="InterPro"/>
</dbReference>
<accession>A0A8S1R457</accession>
<keyword evidence="4" id="KW-1185">Reference proteome</keyword>
<organism evidence="3 4">
    <name type="scientific">Paramecium sonneborni</name>
    <dbReference type="NCBI Taxonomy" id="65129"/>
    <lineage>
        <taxon>Eukaryota</taxon>
        <taxon>Sar</taxon>
        <taxon>Alveolata</taxon>
        <taxon>Ciliophora</taxon>
        <taxon>Intramacronucleata</taxon>
        <taxon>Oligohymenophorea</taxon>
        <taxon>Peniculida</taxon>
        <taxon>Parameciidae</taxon>
        <taxon>Paramecium</taxon>
    </lineage>
</organism>
<protein>
    <recommendedName>
        <fullName evidence="2">H-type lectin domain-containing protein</fullName>
    </recommendedName>
</protein>
<dbReference type="OrthoDB" id="306321at2759"/>
<dbReference type="AlphaFoldDB" id="A0A8S1R457"/>
<evidence type="ECO:0000256" key="1">
    <source>
        <dbReference type="SAM" id="SignalP"/>
    </source>
</evidence>
<dbReference type="Proteomes" id="UP000692954">
    <property type="component" value="Unassembled WGS sequence"/>
</dbReference>
<reference evidence="3" key="1">
    <citation type="submission" date="2021-01" db="EMBL/GenBank/DDBJ databases">
        <authorList>
            <consortium name="Genoscope - CEA"/>
            <person name="William W."/>
        </authorList>
    </citation>
    <scope>NUCLEOTIDE SEQUENCE</scope>
</reference>
<comment type="caution">
    <text evidence="3">The sequence shown here is derived from an EMBL/GenBank/DDBJ whole genome shotgun (WGS) entry which is preliminary data.</text>
</comment>
<gene>
    <name evidence="3" type="ORF">PSON_ATCC_30995.1.T1350001</name>
</gene>
<proteinExistence type="predicted"/>